<dbReference type="Proteomes" id="UP000243406">
    <property type="component" value="Unassembled WGS sequence"/>
</dbReference>
<dbReference type="AlphaFoldDB" id="A0A1T5B491"/>
<sequence>MNALVKVKPVIGNNSQDCGLKKTFKKVLTVKSHRDILIHVLSERAKQTASKEEIRINR</sequence>
<organism evidence="1 2">
    <name type="scientific">Acetoanaerobium noterae</name>
    <dbReference type="NCBI Taxonomy" id="745369"/>
    <lineage>
        <taxon>Bacteria</taxon>
        <taxon>Bacillati</taxon>
        <taxon>Bacillota</taxon>
        <taxon>Clostridia</taxon>
        <taxon>Peptostreptococcales</taxon>
        <taxon>Filifactoraceae</taxon>
        <taxon>Acetoanaerobium</taxon>
    </lineage>
</organism>
<dbReference type="EMBL" id="FUYN01000002">
    <property type="protein sequence ID" value="SKB42111.1"/>
    <property type="molecule type" value="Genomic_DNA"/>
</dbReference>
<accession>A0A1T5B491</accession>
<evidence type="ECO:0000313" key="1">
    <source>
        <dbReference type="EMBL" id="SKB42111.1"/>
    </source>
</evidence>
<gene>
    <name evidence="1" type="ORF">SAMN02745120_1445</name>
</gene>
<name>A0A1T5B491_9FIRM</name>
<proteinExistence type="predicted"/>
<reference evidence="2" key="1">
    <citation type="submission" date="2017-02" db="EMBL/GenBank/DDBJ databases">
        <authorList>
            <person name="Varghese N."/>
            <person name="Submissions S."/>
        </authorList>
    </citation>
    <scope>NUCLEOTIDE SEQUENCE [LARGE SCALE GENOMIC DNA]</scope>
    <source>
        <strain evidence="2">ATCC 35199</strain>
    </source>
</reference>
<keyword evidence="2" id="KW-1185">Reference proteome</keyword>
<evidence type="ECO:0000313" key="2">
    <source>
        <dbReference type="Proteomes" id="UP000243406"/>
    </source>
</evidence>
<protein>
    <submittedName>
        <fullName evidence="1">Uncharacterized protein</fullName>
    </submittedName>
</protein>